<feature type="compositionally biased region" description="Polar residues" evidence="2">
    <location>
        <begin position="31"/>
        <end position="43"/>
    </location>
</feature>
<evidence type="ECO:0000259" key="3">
    <source>
        <dbReference type="PROSITE" id="PS50887"/>
    </source>
</evidence>
<accession>A0A178D230</accession>
<dbReference type="PANTHER" id="PTHR36681:SF3">
    <property type="entry name" value="NUCLEAR GTPASE, GERMINAL CENTER-ASSOCIATED, TANDEM DUPLICATE 3"/>
    <property type="match status" value="1"/>
</dbReference>
<evidence type="ECO:0000256" key="2">
    <source>
        <dbReference type="SAM" id="MobiDB-lite"/>
    </source>
</evidence>
<dbReference type="Pfam" id="PF00350">
    <property type="entry name" value="Dynamin_N"/>
    <property type="match status" value="1"/>
</dbReference>
<evidence type="ECO:0000313" key="5">
    <source>
        <dbReference type="Proteomes" id="UP000185904"/>
    </source>
</evidence>
<dbReference type="RefSeq" id="XP_022500788.1">
    <property type="nucleotide sequence ID" value="XM_022643220.1"/>
</dbReference>
<keyword evidence="5" id="KW-1185">Reference proteome</keyword>
<feature type="domain" description="GGDEF" evidence="3">
    <location>
        <begin position="1035"/>
        <end position="1092"/>
    </location>
</feature>
<sequence length="1092" mass="121593">MVKRPVTYPVADSSALVAIQVQLPHDDSERSNPTQFTPASTRSPFEVIDPRETPNFDPDVPIPSIEREPVCSSNLLPRSNLSVRPRTPSFSITPPAPEATTTPVPSVSASRGTSPTPSSTVSGLNELIRDLELSGEPGEHPTSHSRSDSLGERHSQPSPTTPAAGRSSVDDVTHTLNNIRLGTEGSRAGTPTPETYLNPRSPSPSLSIDDANRSSRSASRRRSGSFVDPAPHNVAEEEPPAEPFHQPEFQRELAKAENLVKDLVSILASSTLHNEAQSRINALHLQAVDLSRFQKPSTRIVGLVGDAGAGKSSVLNSLLDFKGFARSVSSELFLSVTKLLLSLGSIKSGSGRACTCVATEYHHHEHDYFAIEMEYFTLDEISSQLTELLQSYRHFPLRTGQDAQDEQWKDLREKAEVAEHTFQAAFRDHLVDNVQLLKEGSEETVLQKLLTWTRNSGLPLGERPGASPKTEVFNEAGQCSDRLIELTSEPNSPNQPSTWPFIRKIKVYLNAYILSKGLVLVDLPGLRDRNSARVKITERYLLQCNEIFAVCPIARAIDDTGVKGVFELAKRASLSRIAIICTKSEDVRAEEVKNDHGRDVSATIERLNQNIKNLKALLDANENQINQIRAFDSDTEDEIDREESQRLVTLHRVSRKLQKQIDEAKFVLKTFIVTTRNEKVTAELRKIYQSQIPGDDLPVFCVSNFLYWAHRRKPKAEAMPSLQLSGILEVRKYCLSIVAQSQLRAAVEYMTNAIPALLGSVELWVQSGAGSLGAERKQAVRDTIRGIESKLDTLNLSASPVNASASSMERQFNAHIVRVINQNSDDWSEAAENATMEWQGTFDTLAGTYAAFCRNYGDYSTSSTEIRRCWNQEAIQAMITQMATPWRTFKQALEDSQDHLLNRTEDCFDEAIILCGSTNIPTRSLQTLNVTMTHRKALLLSAMEGLVEDFQRDLSTLRTAAFSGIRTSFIGQIMESSYQRTMLEKGRGSDMRRKTIIRDGFSDDRLFANHCRKFRSKFHDLAHSLEADMRAAVATHLALLQSDFDTVKDENVALESERHPEFRQRLETAVRDMKQSMEHVNSVVLRFGGSTA</sequence>
<name>A0A178D230_9EURO</name>
<feature type="compositionally biased region" description="Polar residues" evidence="2">
    <location>
        <begin position="71"/>
        <end position="92"/>
    </location>
</feature>
<dbReference type="PANTHER" id="PTHR36681">
    <property type="entry name" value="NUCLEAR GTPASE, GERMINAL CENTER-ASSOCIATED, TANDEM DUPLICATE 3"/>
    <property type="match status" value="1"/>
</dbReference>
<dbReference type="Gene3D" id="3.40.50.300">
    <property type="entry name" value="P-loop containing nucleotide triphosphate hydrolases"/>
    <property type="match status" value="1"/>
</dbReference>
<dbReference type="GeneID" id="34588343"/>
<feature type="region of interest" description="Disordered" evidence="2">
    <location>
        <begin position="24"/>
        <end position="245"/>
    </location>
</feature>
<organism evidence="4 5">
    <name type="scientific">Fonsecaea nubica</name>
    <dbReference type="NCBI Taxonomy" id="856822"/>
    <lineage>
        <taxon>Eukaryota</taxon>
        <taxon>Fungi</taxon>
        <taxon>Dikarya</taxon>
        <taxon>Ascomycota</taxon>
        <taxon>Pezizomycotina</taxon>
        <taxon>Eurotiomycetes</taxon>
        <taxon>Chaetothyriomycetidae</taxon>
        <taxon>Chaetothyriales</taxon>
        <taxon>Herpotrichiellaceae</taxon>
        <taxon>Fonsecaea</taxon>
    </lineage>
</organism>
<protein>
    <recommendedName>
        <fullName evidence="3">GGDEF domain-containing protein</fullName>
    </recommendedName>
</protein>
<proteinExistence type="predicted"/>
<dbReference type="Proteomes" id="UP000185904">
    <property type="component" value="Unassembled WGS sequence"/>
</dbReference>
<comment type="caution">
    <text evidence="4">The sequence shown here is derived from an EMBL/GenBank/DDBJ whole genome shotgun (WGS) entry which is preliminary data.</text>
</comment>
<dbReference type="InterPro" id="IPR056024">
    <property type="entry name" value="DUF7605"/>
</dbReference>
<evidence type="ECO:0000256" key="1">
    <source>
        <dbReference type="SAM" id="Coils"/>
    </source>
</evidence>
<dbReference type="InterPro" id="IPR027417">
    <property type="entry name" value="P-loop_NTPase"/>
</dbReference>
<feature type="compositionally biased region" description="Basic and acidic residues" evidence="2">
    <location>
        <begin position="127"/>
        <end position="155"/>
    </location>
</feature>
<dbReference type="EMBL" id="LVCJ01000027">
    <property type="protein sequence ID" value="OAL35776.1"/>
    <property type="molecule type" value="Genomic_DNA"/>
</dbReference>
<evidence type="ECO:0000313" key="4">
    <source>
        <dbReference type="EMBL" id="OAL35776.1"/>
    </source>
</evidence>
<gene>
    <name evidence="4" type="ORF">AYO20_04926</name>
</gene>
<feature type="coiled-coil region" evidence="1">
    <location>
        <begin position="597"/>
        <end position="624"/>
    </location>
</feature>
<feature type="compositionally biased region" description="Polar residues" evidence="2">
    <location>
        <begin position="192"/>
        <end position="206"/>
    </location>
</feature>
<dbReference type="Pfam" id="PF24564">
    <property type="entry name" value="DUF7605"/>
    <property type="match status" value="1"/>
</dbReference>
<dbReference type="AlphaFoldDB" id="A0A178D230"/>
<dbReference type="InterPro" id="IPR045063">
    <property type="entry name" value="Dynamin_N"/>
</dbReference>
<dbReference type="OrthoDB" id="3598281at2759"/>
<dbReference type="InterPro" id="IPR000160">
    <property type="entry name" value="GGDEF_dom"/>
</dbReference>
<keyword evidence="1" id="KW-0175">Coiled coil</keyword>
<dbReference type="PROSITE" id="PS50887">
    <property type="entry name" value="GGDEF"/>
    <property type="match status" value="1"/>
</dbReference>
<feature type="compositionally biased region" description="Low complexity" evidence="2">
    <location>
        <begin position="98"/>
        <end position="123"/>
    </location>
</feature>
<reference evidence="4 5" key="1">
    <citation type="submission" date="2016-03" db="EMBL/GenBank/DDBJ databases">
        <title>The draft genome sequence of Fonsecaea nubica causative agent of cutaneous subcutaneous infection in human host.</title>
        <authorList>
            <person name="Costa F."/>
            <person name="Sybren D.H."/>
            <person name="Raittz R.T."/>
            <person name="Weiss V.A."/>
            <person name="Leao A.C."/>
            <person name="Gomes R."/>
            <person name="De Souza E.M."/>
            <person name="Pedrosa F.O."/>
            <person name="Steffens M.B."/>
            <person name="Bombassaro A."/>
            <person name="Tadra-Sfeir M.Z."/>
            <person name="Moreno L.F."/>
            <person name="Najafzadeh M.J."/>
            <person name="Felipe M.S."/>
            <person name="Teixeira M."/>
            <person name="Sun J."/>
            <person name="Xi L."/>
            <person name="Castro M.A."/>
            <person name="Vicente V.A."/>
        </authorList>
    </citation>
    <scope>NUCLEOTIDE SEQUENCE [LARGE SCALE GENOMIC DNA]</scope>
    <source>
        <strain evidence="4 5">CBS 269.64</strain>
    </source>
</reference>
<dbReference type="SUPFAM" id="SSF52540">
    <property type="entry name" value="P-loop containing nucleoside triphosphate hydrolases"/>
    <property type="match status" value="1"/>
</dbReference>